<accession>A0A5J4TYS6</accession>
<comment type="caution">
    <text evidence="1">The sequence shown here is derived from an EMBL/GenBank/DDBJ whole genome shotgun (WGS) entry which is preliminary data.</text>
</comment>
<gene>
    <name evidence="1" type="ORF">EZS28_041581</name>
</gene>
<evidence type="ECO:0000313" key="2">
    <source>
        <dbReference type="Proteomes" id="UP000324800"/>
    </source>
</evidence>
<dbReference type="SUPFAM" id="SSF51126">
    <property type="entry name" value="Pectin lyase-like"/>
    <property type="match status" value="1"/>
</dbReference>
<organism evidence="1 2">
    <name type="scientific">Streblomastix strix</name>
    <dbReference type="NCBI Taxonomy" id="222440"/>
    <lineage>
        <taxon>Eukaryota</taxon>
        <taxon>Metamonada</taxon>
        <taxon>Preaxostyla</taxon>
        <taxon>Oxymonadida</taxon>
        <taxon>Streblomastigidae</taxon>
        <taxon>Streblomastix</taxon>
    </lineage>
</organism>
<dbReference type="EMBL" id="SNRW01023594">
    <property type="protein sequence ID" value="KAA6362892.1"/>
    <property type="molecule type" value="Genomic_DNA"/>
</dbReference>
<name>A0A5J4TYS6_9EUKA</name>
<dbReference type="InterPro" id="IPR011050">
    <property type="entry name" value="Pectin_lyase_fold/virulence"/>
</dbReference>
<evidence type="ECO:0000313" key="1">
    <source>
        <dbReference type="EMBL" id="KAA6362892.1"/>
    </source>
</evidence>
<dbReference type="Gene3D" id="2.160.20.10">
    <property type="entry name" value="Single-stranded right-handed beta-helix, Pectin lyase-like"/>
    <property type="match status" value="1"/>
</dbReference>
<dbReference type="Proteomes" id="UP000324800">
    <property type="component" value="Unassembled WGS sequence"/>
</dbReference>
<dbReference type="InterPro" id="IPR012334">
    <property type="entry name" value="Pectin_lyas_fold"/>
</dbReference>
<reference evidence="1 2" key="1">
    <citation type="submission" date="2019-03" db="EMBL/GenBank/DDBJ databases">
        <title>Single cell metagenomics reveals metabolic interactions within the superorganism composed of flagellate Streblomastix strix and complex community of Bacteroidetes bacteria on its surface.</title>
        <authorList>
            <person name="Treitli S.C."/>
            <person name="Kolisko M."/>
            <person name="Husnik F."/>
            <person name="Keeling P."/>
            <person name="Hampl V."/>
        </authorList>
    </citation>
    <scope>NUCLEOTIDE SEQUENCE [LARGE SCALE GENOMIC DNA]</scope>
    <source>
        <strain evidence="1">ST1C</strain>
    </source>
</reference>
<proteinExistence type="predicted"/>
<sequence>MILQGDGIDKTIIRNDINDVFNPSVLISIQPDNNQCKHNIMDISFEQDYCDSSSTYALMWIEYGQVIMQRCSFTQLDTHIVHYQPYILIREKCAIFQEVTFNSGNFSQDIVAVDVVTEGGGQFYNCNFTNIVGAAVIRADLSFFNTTLLLQDCRFQNCISQYSSSSLSGSTIVVTNTVADDYSTNRVKIILNYPICTFTRCQFTGNTGKSEVKFLGKLMYIGFVQCNIDSASISYDSLWTSTYWDEIKYFSFGGCSGSASNETIYVNSTGLDSGTGTISNPLHSITQAINQKTQGGQTLLTLQIGSGTWEDDGLMIGARSISLQGSGVNDTLLMNKITTRIWFACIIGGRLSIQNVGLRQASSSEYYGGMLILRGNGMIEITNVYFRQREQIINQSSSSIYATAGDVIITNCSFERATFINRYDTDIHSATIFCDDSFRLLQITQTNISQQFTSFVAPPTSDIIQNKQMYDYKCGAIAVLNAQQLKFEQCNFNQNQGWKVGAINIQQMNNNFVQSEIGSDPTTPQLSIKQ</sequence>
<dbReference type="AlphaFoldDB" id="A0A5J4TYS6"/>
<protein>
    <submittedName>
        <fullName evidence="1">Uncharacterized protein</fullName>
    </submittedName>
</protein>